<proteinExistence type="predicted"/>
<sequence>MPPYLYRSTRRRRLERFWVMGIIPGSNCAAFSPSSQGPAGVSLKRRERSGATGRTLYPPSVRGLSNSFPRLESILLDTMATHPLGCALKILSRQNISLLPNRREGEIHVMKNLTLHPLKNSLIL</sequence>
<dbReference type="AlphaFoldDB" id="A0A7C9A725"/>
<protein>
    <submittedName>
        <fullName evidence="2">Uncharacterized protein</fullName>
    </submittedName>
</protein>
<evidence type="ECO:0000313" key="2">
    <source>
        <dbReference type="EMBL" id="MBA4658615.1"/>
    </source>
</evidence>
<evidence type="ECO:0000256" key="1">
    <source>
        <dbReference type="SAM" id="MobiDB-lite"/>
    </source>
</evidence>
<reference evidence="2" key="1">
    <citation type="journal article" date="2013" name="J. Plant Res.">
        <title>Effect of fungi and light on seed germination of three Opuntia species from semiarid lands of central Mexico.</title>
        <authorList>
            <person name="Delgado-Sanchez P."/>
            <person name="Jimenez-Bremont J.F."/>
            <person name="Guerrero-Gonzalez Mde L."/>
            <person name="Flores J."/>
        </authorList>
    </citation>
    <scope>NUCLEOTIDE SEQUENCE</scope>
    <source>
        <tissue evidence="2">Cladode</tissue>
    </source>
</reference>
<accession>A0A7C9A725</accession>
<dbReference type="EMBL" id="GISG01201233">
    <property type="protein sequence ID" value="MBA4658615.1"/>
    <property type="molecule type" value="Transcribed_RNA"/>
</dbReference>
<reference evidence="2" key="2">
    <citation type="submission" date="2020-07" db="EMBL/GenBank/DDBJ databases">
        <authorList>
            <person name="Vera ALvarez R."/>
            <person name="Arias-Moreno D.M."/>
            <person name="Jimenez-Jacinto V."/>
            <person name="Jimenez-Bremont J.F."/>
            <person name="Swaminathan K."/>
            <person name="Moose S.P."/>
            <person name="Guerrero-Gonzalez M.L."/>
            <person name="Marino-Ramirez L."/>
            <person name="Landsman D."/>
            <person name="Rodriguez-Kessler M."/>
            <person name="Delgado-Sanchez P."/>
        </authorList>
    </citation>
    <scope>NUCLEOTIDE SEQUENCE</scope>
    <source>
        <tissue evidence="2">Cladode</tissue>
    </source>
</reference>
<organism evidence="2">
    <name type="scientific">Opuntia streptacantha</name>
    <name type="common">Prickly pear cactus</name>
    <name type="synonym">Opuntia cardona</name>
    <dbReference type="NCBI Taxonomy" id="393608"/>
    <lineage>
        <taxon>Eukaryota</taxon>
        <taxon>Viridiplantae</taxon>
        <taxon>Streptophyta</taxon>
        <taxon>Embryophyta</taxon>
        <taxon>Tracheophyta</taxon>
        <taxon>Spermatophyta</taxon>
        <taxon>Magnoliopsida</taxon>
        <taxon>eudicotyledons</taxon>
        <taxon>Gunneridae</taxon>
        <taxon>Pentapetalae</taxon>
        <taxon>Caryophyllales</taxon>
        <taxon>Cactineae</taxon>
        <taxon>Cactaceae</taxon>
        <taxon>Opuntioideae</taxon>
        <taxon>Opuntia</taxon>
    </lineage>
</organism>
<name>A0A7C9A725_OPUST</name>
<feature type="region of interest" description="Disordered" evidence="1">
    <location>
        <begin position="32"/>
        <end position="56"/>
    </location>
</feature>